<reference evidence="1 2" key="1">
    <citation type="submission" date="2021-03" db="EMBL/GenBank/DDBJ databases">
        <title>Thermosipho ferrireducens sp.nov., an anaerobic thermophilic iron-reducing bacterium isolated from a deep-sea hydrothermal sulfide deposits.</title>
        <authorList>
            <person name="Zeng X."/>
            <person name="Chen Y."/>
            <person name="Shao Z."/>
        </authorList>
    </citation>
    <scope>NUCLEOTIDE SEQUENCE [LARGE SCALE GENOMIC DNA]</scope>
    <source>
        <strain evidence="1 2">JL129W03</strain>
    </source>
</reference>
<evidence type="ECO:0000313" key="1">
    <source>
        <dbReference type="EMBL" id="QTA38640.1"/>
    </source>
</evidence>
<dbReference type="EMBL" id="CP071446">
    <property type="protein sequence ID" value="QTA38640.1"/>
    <property type="molecule type" value="Genomic_DNA"/>
</dbReference>
<protein>
    <submittedName>
        <fullName evidence="1">Uncharacterized protein</fullName>
    </submittedName>
</protein>
<sequence>MKKVQFYILLIIVPFLLISCVSKQVYSNGKLYITVPKVATIGKTTKISVLSESLIGLTNGTLEIDGTVISFSKIPTNVIWTPEHTGEFVAVAKAFSLADGKSYEATATILVIDDSTPSILSWDVLPKEIDTTKEVILHIAVKSDNNKVSVKTFGEKAISIEASPGNLYIPLGKFDTPELKELFLLVDNMYGKQDATTVVFNVNPYDTMAPDVQLQTNFSYPPNTNVIVTLRANDDVSLQSYRVELDGNIVAEATFTSGTKSISGIPISLGMLSTGQHSVIARVKDWLDRETVIGKRIIVGDTTLTFEVAISPQEDILIPGHTAIISMIPLEEGIEFSKIVFFVDGTEIARYEGSAPQRFTEWTIKEGPHYISIYAESTDGRAGLNERWINVVDNDPPEIKDISANGKSLLSGDSVWVVPGPTKFTVKVYDEGGILKDSTPLLYIREDNFDYYYDVIELALSEYSADGKEATFTGSSVLGIGYYNIAVSGVKDKSYNELEKSQNYILNVGF</sequence>
<evidence type="ECO:0000313" key="2">
    <source>
        <dbReference type="Proteomes" id="UP000671862"/>
    </source>
</evidence>
<proteinExistence type="predicted"/>
<dbReference type="RefSeq" id="WP_207567360.1">
    <property type="nucleotide sequence ID" value="NZ_CP071446.1"/>
</dbReference>
<gene>
    <name evidence="1" type="ORF">JYK00_03785</name>
</gene>
<dbReference type="Proteomes" id="UP000671862">
    <property type="component" value="Chromosome"/>
</dbReference>
<organism evidence="1 2">
    <name type="scientific">Thermosipho ferrireducens</name>
    <dbReference type="NCBI Taxonomy" id="2571116"/>
    <lineage>
        <taxon>Bacteria</taxon>
        <taxon>Thermotogati</taxon>
        <taxon>Thermotogota</taxon>
        <taxon>Thermotogae</taxon>
        <taxon>Thermotogales</taxon>
        <taxon>Fervidobacteriaceae</taxon>
        <taxon>Thermosipho</taxon>
    </lineage>
</organism>
<name>A0ABX7SB89_9BACT</name>
<keyword evidence="2" id="KW-1185">Reference proteome</keyword>
<accession>A0ABX7SB89</accession>
<dbReference type="PROSITE" id="PS51257">
    <property type="entry name" value="PROKAR_LIPOPROTEIN"/>
    <property type="match status" value="1"/>
</dbReference>